<dbReference type="Pfam" id="PF04277">
    <property type="entry name" value="OAD_gamma"/>
    <property type="match status" value="1"/>
</dbReference>
<evidence type="ECO:0000256" key="1">
    <source>
        <dbReference type="ARBA" id="ARBA00004236"/>
    </source>
</evidence>
<dbReference type="GO" id="GO:0015081">
    <property type="term" value="F:sodium ion transmembrane transporter activity"/>
    <property type="evidence" value="ECO:0007669"/>
    <property type="project" value="InterPro"/>
</dbReference>
<evidence type="ECO:0000256" key="4">
    <source>
        <dbReference type="ARBA" id="ARBA00022989"/>
    </source>
</evidence>
<dbReference type="GO" id="GO:0036376">
    <property type="term" value="P:sodium ion export across plasma membrane"/>
    <property type="evidence" value="ECO:0007669"/>
    <property type="project" value="InterPro"/>
</dbReference>
<keyword evidence="8" id="KW-1185">Reference proteome</keyword>
<dbReference type="InterPro" id="IPR005899">
    <property type="entry name" value="Na_pump_deCOase"/>
</dbReference>
<keyword evidence="3 6" id="KW-0812">Transmembrane</keyword>
<comment type="subcellular location">
    <subcellularLocation>
        <location evidence="1">Cell membrane</location>
    </subcellularLocation>
</comment>
<gene>
    <name evidence="7" type="ORF">HNR32_000668</name>
</gene>
<accession>A0A840UCU0</accession>
<comment type="caution">
    <text evidence="7">The sequence shown here is derived from an EMBL/GenBank/DDBJ whole genome shotgun (WGS) entry which is preliminary data.</text>
</comment>
<reference evidence="7 8" key="1">
    <citation type="submission" date="2020-08" db="EMBL/GenBank/DDBJ databases">
        <title>Genomic Encyclopedia of Type Strains, Phase IV (KMG-IV): sequencing the most valuable type-strain genomes for metagenomic binning, comparative biology and taxonomic classification.</title>
        <authorList>
            <person name="Goeker M."/>
        </authorList>
    </citation>
    <scope>NUCLEOTIDE SEQUENCE [LARGE SCALE GENOMIC DNA]</scope>
    <source>
        <strain evidence="7 8">DSM 24661</strain>
    </source>
</reference>
<keyword evidence="4 6" id="KW-1133">Transmembrane helix</keyword>
<dbReference type="GO" id="GO:0005886">
    <property type="term" value="C:plasma membrane"/>
    <property type="evidence" value="ECO:0007669"/>
    <property type="project" value="UniProtKB-SubCell"/>
</dbReference>
<dbReference type="RefSeq" id="WP_183859625.1">
    <property type="nucleotide sequence ID" value="NZ_JACHFH010000006.1"/>
</dbReference>
<evidence type="ECO:0000256" key="2">
    <source>
        <dbReference type="ARBA" id="ARBA00022475"/>
    </source>
</evidence>
<name>A0A840UCU0_9FIRM</name>
<feature type="transmembrane region" description="Helical" evidence="6">
    <location>
        <begin position="12"/>
        <end position="32"/>
    </location>
</feature>
<dbReference type="Proteomes" id="UP000559117">
    <property type="component" value="Unassembled WGS sequence"/>
</dbReference>
<evidence type="ECO:0000313" key="7">
    <source>
        <dbReference type="EMBL" id="MBB5335541.1"/>
    </source>
</evidence>
<evidence type="ECO:0000256" key="5">
    <source>
        <dbReference type="ARBA" id="ARBA00023136"/>
    </source>
</evidence>
<protein>
    <submittedName>
        <fullName evidence="7">Na+-transporting methylmalonyl-CoA/oxaloacetate decarboxylase gamma subunit</fullName>
    </submittedName>
</protein>
<sequence>MHGTQDPLLIMIINMAIVFAVLFGLSLVIRVIKYINDIVYESKKTAAEGTATVVKPAQAPASPVPVAVPAAAPLDMENKTLVAVITTAIMAYGYKDVKIRSITKKA</sequence>
<evidence type="ECO:0000256" key="6">
    <source>
        <dbReference type="SAM" id="Phobius"/>
    </source>
</evidence>
<organism evidence="7 8">
    <name type="scientific">Pectinatus brassicae</name>
    <dbReference type="NCBI Taxonomy" id="862415"/>
    <lineage>
        <taxon>Bacteria</taxon>
        <taxon>Bacillati</taxon>
        <taxon>Bacillota</taxon>
        <taxon>Negativicutes</taxon>
        <taxon>Selenomonadales</taxon>
        <taxon>Selenomonadaceae</taxon>
        <taxon>Pectinatus</taxon>
    </lineage>
</organism>
<proteinExistence type="predicted"/>
<evidence type="ECO:0000313" key="8">
    <source>
        <dbReference type="Proteomes" id="UP000559117"/>
    </source>
</evidence>
<keyword evidence="2" id="KW-1003">Cell membrane</keyword>
<dbReference type="EMBL" id="JACHFH010000006">
    <property type="protein sequence ID" value="MBB5335541.1"/>
    <property type="molecule type" value="Genomic_DNA"/>
</dbReference>
<keyword evidence="5 6" id="KW-0472">Membrane</keyword>
<evidence type="ECO:0000256" key="3">
    <source>
        <dbReference type="ARBA" id="ARBA00022692"/>
    </source>
</evidence>
<dbReference type="AlphaFoldDB" id="A0A840UCU0"/>